<proteinExistence type="predicted"/>
<dbReference type="InterPro" id="IPR020600">
    <property type="entry name" value="IMP_cyclohydrolase-like"/>
</dbReference>
<feature type="domain" description="Inosine monophosphate cyclohydrolase-like" evidence="1">
    <location>
        <begin position="18"/>
        <end position="219"/>
    </location>
</feature>
<accession>A0ABY8C1H2</accession>
<evidence type="ECO:0000259" key="1">
    <source>
        <dbReference type="Pfam" id="PF07826"/>
    </source>
</evidence>
<dbReference type="Gene3D" id="3.60.20.20">
    <property type="entry name" value="Inosine monophosphate cyclohydrolase-like"/>
    <property type="match status" value="1"/>
</dbReference>
<name>A0ABY8C1H2_9MICO</name>
<dbReference type="RefSeq" id="WP_275277821.1">
    <property type="nucleotide sequence ID" value="NZ_CP119108.1"/>
</dbReference>
<evidence type="ECO:0000313" key="2">
    <source>
        <dbReference type="EMBL" id="WEG08493.1"/>
    </source>
</evidence>
<organism evidence="2 3">
    <name type="scientific">Microbacterium horticulturae</name>
    <dbReference type="NCBI Taxonomy" id="3028316"/>
    <lineage>
        <taxon>Bacteria</taxon>
        <taxon>Bacillati</taxon>
        <taxon>Actinomycetota</taxon>
        <taxon>Actinomycetes</taxon>
        <taxon>Micrococcales</taxon>
        <taxon>Microbacteriaceae</taxon>
        <taxon>Microbacterium</taxon>
    </lineage>
</organism>
<evidence type="ECO:0000313" key="3">
    <source>
        <dbReference type="Proteomes" id="UP001214553"/>
    </source>
</evidence>
<dbReference type="Proteomes" id="UP001214553">
    <property type="component" value="Chromosome"/>
</dbReference>
<sequence>MANSSAPGLVDVLSERDYPGRGVVLGRDVSGTGFALYWLTGRSAASRERFLDVQAEAVEVKDASGGPLDALRHYTAVRQSVAHLVVGNGDQVTPLFERVTAGTPFEAAVRDIAFEPDPPIFTPRITAYASLSEEGGMTDVCVSGAVPVPGWPAQAQQRTVHASALESGQSLAITTYTGDATTPAPSGIALNASVDEAWQTVAEKLWTALNPEYRVALIGFDIAQGLGTAVVHARPAGD</sequence>
<dbReference type="InterPro" id="IPR036795">
    <property type="entry name" value="IMP_cyclohydrolase-like_sf"/>
</dbReference>
<keyword evidence="3" id="KW-1185">Reference proteome</keyword>
<dbReference type="EMBL" id="CP119108">
    <property type="protein sequence ID" value="WEG08493.1"/>
    <property type="molecule type" value="Genomic_DNA"/>
</dbReference>
<gene>
    <name evidence="2" type="ORF">PU630_14790</name>
</gene>
<dbReference type="SUPFAM" id="SSF75569">
    <property type="entry name" value="Archaeal IMP cyclohydrolase PurO"/>
    <property type="match status" value="1"/>
</dbReference>
<reference evidence="2 3" key="1">
    <citation type="submission" date="2023-03" db="EMBL/GenBank/DDBJ databases">
        <title>Genome sequence of Microbacterium sp. KACC 23027.</title>
        <authorList>
            <person name="Kim S."/>
            <person name="Heo J."/>
            <person name="Kwon S.-W."/>
        </authorList>
    </citation>
    <scope>NUCLEOTIDE SEQUENCE [LARGE SCALE GENOMIC DNA]</scope>
    <source>
        <strain evidence="2 3">KACC 23027</strain>
    </source>
</reference>
<protein>
    <submittedName>
        <fullName evidence="2">IMP cyclohydrolase</fullName>
    </submittedName>
</protein>
<dbReference type="Pfam" id="PF07826">
    <property type="entry name" value="IMP_cyclohyd"/>
    <property type="match status" value="1"/>
</dbReference>